<keyword evidence="3 9" id="KW-0808">Transferase</keyword>
<feature type="transmembrane region" description="Helical" evidence="9">
    <location>
        <begin position="82"/>
        <end position="104"/>
    </location>
</feature>
<evidence type="ECO:0000256" key="9">
    <source>
        <dbReference type="HAMAP-Rule" id="MF_00154"/>
    </source>
</evidence>
<feature type="transmembrane region" description="Helical" evidence="9">
    <location>
        <begin position="265"/>
        <end position="282"/>
    </location>
</feature>
<feature type="transmembrane region" description="Helical" evidence="9">
    <location>
        <begin position="134"/>
        <end position="153"/>
    </location>
</feature>
<feature type="transmembrane region" description="Helical" evidence="9">
    <location>
        <begin position="37"/>
        <end position="61"/>
    </location>
</feature>
<dbReference type="AlphaFoldDB" id="J0P1N9"/>
<dbReference type="PROSITE" id="PS00943">
    <property type="entry name" value="UBIA"/>
    <property type="match status" value="1"/>
</dbReference>
<dbReference type="InterPro" id="IPR000537">
    <property type="entry name" value="UbiA_prenyltransferase"/>
</dbReference>
<evidence type="ECO:0000256" key="4">
    <source>
        <dbReference type="ARBA" id="ARBA00022692"/>
    </source>
</evidence>
<keyword evidence="6 9" id="KW-0350">Heme biosynthesis</keyword>
<dbReference type="InterPro" id="IPR030470">
    <property type="entry name" value="UbiA_prenylTrfase_CS"/>
</dbReference>
<comment type="subcellular location">
    <subcellularLocation>
        <location evidence="9">Cell membrane</location>
        <topology evidence="9">Multi-pass membrane protein</topology>
    </subcellularLocation>
    <subcellularLocation>
        <location evidence="1">Membrane</location>
        <topology evidence="1">Multi-pass membrane protein</topology>
    </subcellularLocation>
</comment>
<protein>
    <recommendedName>
        <fullName evidence="9">Protoheme IX farnesyltransferase</fullName>
        <ecNumber evidence="9">2.5.1.141</ecNumber>
    </recommendedName>
    <alternativeName>
        <fullName evidence="9">Heme B farnesyltransferase</fullName>
    </alternativeName>
    <alternativeName>
        <fullName evidence="9">Heme O synthase</fullName>
    </alternativeName>
</protein>
<evidence type="ECO:0000256" key="5">
    <source>
        <dbReference type="ARBA" id="ARBA00022989"/>
    </source>
</evidence>
<dbReference type="PANTHER" id="PTHR43448">
    <property type="entry name" value="PROTOHEME IX FARNESYLTRANSFERASE, MITOCHONDRIAL"/>
    <property type="match status" value="1"/>
</dbReference>
<keyword evidence="5 9" id="KW-1133">Transmembrane helix</keyword>
<sequence length="285" mass="31375">MGQKWKNYMALAKARLALSVVFSACTAYYLGTESFNAYHFLLLGLGGFLVTASANTLNQVLEKDTDRKMKRTQDRPLPAGRMESWEAVLFAGIAAAVGLLALAFFNPMTAFLGSVSLVSYAFIYTPLKRISPVAVWVGAVPGALPMAIGWVAATGELGLAAFFLFSLQFLWQFPHFWAIAWVAYKDYAEGGFYLLPSSQKDGRTKETALQAAFYVLCLIAMSWAPVSLGISGYIAAGIMFFMGLFFLYFAIRLFKQTTAKAARQLMLASLVYQLVVFLALMIDKI</sequence>
<feature type="transmembrane region" description="Helical" evidence="9">
    <location>
        <begin position="12"/>
        <end position="31"/>
    </location>
</feature>
<dbReference type="InterPro" id="IPR006369">
    <property type="entry name" value="Protohaem_IX_farnesylTrfase"/>
</dbReference>
<keyword evidence="2 9" id="KW-1003">Cell membrane</keyword>
<dbReference type="Proteomes" id="UP000005113">
    <property type="component" value="Unassembled WGS sequence"/>
</dbReference>
<dbReference type="Pfam" id="PF01040">
    <property type="entry name" value="UbiA"/>
    <property type="match status" value="1"/>
</dbReference>
<evidence type="ECO:0000256" key="2">
    <source>
        <dbReference type="ARBA" id="ARBA00022475"/>
    </source>
</evidence>
<dbReference type="GO" id="GO:0006784">
    <property type="term" value="P:heme A biosynthetic process"/>
    <property type="evidence" value="ECO:0007669"/>
    <property type="project" value="TreeGrafter"/>
</dbReference>
<gene>
    <name evidence="9" type="primary">ctaB</name>
    <name evidence="10" type="ORF">SapgrDRAFT_1995</name>
</gene>
<dbReference type="GO" id="GO:0008495">
    <property type="term" value="F:protoheme IX farnesyltransferase activity"/>
    <property type="evidence" value="ECO:0007669"/>
    <property type="project" value="UniProtKB-UniRule"/>
</dbReference>
<evidence type="ECO:0000256" key="7">
    <source>
        <dbReference type="ARBA" id="ARBA00023136"/>
    </source>
</evidence>
<dbReference type="GO" id="GO:0048034">
    <property type="term" value="P:heme O biosynthetic process"/>
    <property type="evidence" value="ECO:0007669"/>
    <property type="project" value="UniProtKB-UniRule"/>
</dbReference>
<dbReference type="EC" id="2.5.1.141" evidence="9"/>
<dbReference type="PANTHER" id="PTHR43448:SF2">
    <property type="entry name" value="PROTOHEME IX FARNESYLTRANSFERASE, MITOCHONDRIAL"/>
    <property type="match status" value="1"/>
</dbReference>
<proteinExistence type="inferred from homology"/>
<evidence type="ECO:0000256" key="1">
    <source>
        <dbReference type="ARBA" id="ARBA00004141"/>
    </source>
</evidence>
<accession>J0P1N9</accession>
<comment type="pathway">
    <text evidence="9">Porphyrin-containing compound metabolism; heme O biosynthesis; heme O from protoheme: step 1/1.</text>
</comment>
<evidence type="ECO:0000313" key="10">
    <source>
        <dbReference type="EMBL" id="EJF53684.1"/>
    </source>
</evidence>
<evidence type="ECO:0000256" key="8">
    <source>
        <dbReference type="ARBA" id="ARBA00047690"/>
    </source>
</evidence>
<evidence type="ECO:0000256" key="3">
    <source>
        <dbReference type="ARBA" id="ARBA00022679"/>
    </source>
</evidence>
<keyword evidence="7 9" id="KW-0472">Membrane</keyword>
<dbReference type="InterPro" id="IPR044878">
    <property type="entry name" value="UbiA_sf"/>
</dbReference>
<dbReference type="Gene3D" id="1.10.357.140">
    <property type="entry name" value="UbiA prenyltransferase"/>
    <property type="match status" value="1"/>
</dbReference>
<dbReference type="FunFam" id="1.10.357.140:FF:000006">
    <property type="entry name" value="Protoheme IX farnesyltransferase, mitochondrial"/>
    <property type="match status" value="1"/>
</dbReference>
<comment type="similarity">
    <text evidence="9">Belongs to the UbiA prenyltransferase family. Protoheme IX farnesyltransferase subfamily.</text>
</comment>
<evidence type="ECO:0000256" key="6">
    <source>
        <dbReference type="ARBA" id="ARBA00023133"/>
    </source>
</evidence>
<comment type="function">
    <text evidence="9">Converts heme B (protoheme IX) to heme O by substitution of the vinyl group on carbon 2 of heme B porphyrin ring with a hydroxyethyl farnesyl side group.</text>
</comment>
<reference evidence="11" key="1">
    <citation type="journal article" date="2012" name="Stand. Genomic Sci.">
        <title>Permanent draft genome sequence of the gliding predator Saprospira grandis strain Sa g1 (= HR1).</title>
        <authorList>
            <person name="Mavromatis K."/>
            <person name="Chertkov O."/>
            <person name="Lapidus A."/>
            <person name="Nolan M."/>
            <person name="Lucas S."/>
            <person name="Tice H."/>
            <person name="Del Rio T.G."/>
            <person name="Cheng J.F."/>
            <person name="Han C."/>
            <person name="Tapia R."/>
            <person name="Bruce D."/>
            <person name="Goodwin L.A."/>
            <person name="Pitluck S."/>
            <person name="Huntemann M."/>
            <person name="Liolios K."/>
            <person name="Pagani I."/>
            <person name="Ivanova N."/>
            <person name="Mikhailova N."/>
            <person name="Pati A."/>
            <person name="Chen A."/>
            <person name="Palaniappan K."/>
            <person name="Land M."/>
            <person name="Brambilla E.M."/>
            <person name="Rohde M."/>
            <person name="Spring S."/>
            <person name="Goker M."/>
            <person name="Detter J.C."/>
            <person name="Bristow J."/>
            <person name="Eisen J.A."/>
            <person name="Markowitz V."/>
            <person name="Hugenholtz P."/>
            <person name="Kyrpides N.C."/>
            <person name="Klenk H.P."/>
            <person name="Woyke T."/>
        </authorList>
    </citation>
    <scope>NUCLEOTIDE SEQUENCE [LARGE SCALE GENOMIC DNA]</scope>
    <source>
        <strain evidence="11">DSM 2844</strain>
    </source>
</reference>
<organism evidence="10 11">
    <name type="scientific">Saprospira grandis DSM 2844</name>
    <dbReference type="NCBI Taxonomy" id="694433"/>
    <lineage>
        <taxon>Bacteria</taxon>
        <taxon>Pseudomonadati</taxon>
        <taxon>Bacteroidota</taxon>
        <taxon>Saprospiria</taxon>
        <taxon>Saprospirales</taxon>
        <taxon>Saprospiraceae</taxon>
        <taxon>Saprospira</taxon>
    </lineage>
</organism>
<dbReference type="EMBL" id="JH719942">
    <property type="protein sequence ID" value="EJF53684.1"/>
    <property type="molecule type" value="Genomic_DNA"/>
</dbReference>
<dbReference type="CDD" id="cd13957">
    <property type="entry name" value="PT_UbiA_Cox10"/>
    <property type="match status" value="1"/>
</dbReference>
<comment type="catalytic activity">
    <reaction evidence="8 9">
        <text>heme b + (2E,6E)-farnesyl diphosphate + H2O = Fe(II)-heme o + diphosphate</text>
        <dbReference type="Rhea" id="RHEA:28070"/>
        <dbReference type="ChEBI" id="CHEBI:15377"/>
        <dbReference type="ChEBI" id="CHEBI:33019"/>
        <dbReference type="ChEBI" id="CHEBI:60344"/>
        <dbReference type="ChEBI" id="CHEBI:60530"/>
        <dbReference type="ChEBI" id="CHEBI:175763"/>
        <dbReference type="EC" id="2.5.1.141"/>
    </reaction>
</comment>
<feature type="transmembrane region" description="Helical" evidence="9">
    <location>
        <begin position="159"/>
        <end position="184"/>
    </location>
</feature>
<dbReference type="HAMAP" id="MF_00154">
    <property type="entry name" value="CyoE_CtaB"/>
    <property type="match status" value="1"/>
</dbReference>
<dbReference type="NCBIfam" id="TIGR01473">
    <property type="entry name" value="cyoE_ctaB"/>
    <property type="match status" value="1"/>
</dbReference>
<name>J0P1N9_9BACT</name>
<comment type="miscellaneous">
    <text evidence="9">Carbon 2 of the heme B porphyrin ring is defined according to the Fischer nomenclature.</text>
</comment>
<keyword evidence="4 9" id="KW-0812">Transmembrane</keyword>
<dbReference type="HOGENOM" id="CLU_029631_3_2_10"/>
<evidence type="ECO:0000313" key="11">
    <source>
        <dbReference type="Proteomes" id="UP000005113"/>
    </source>
</evidence>
<dbReference type="UniPathway" id="UPA00834">
    <property type="reaction ID" value="UER00712"/>
</dbReference>
<dbReference type="GO" id="GO:0005886">
    <property type="term" value="C:plasma membrane"/>
    <property type="evidence" value="ECO:0007669"/>
    <property type="project" value="UniProtKB-SubCell"/>
</dbReference>
<feature type="transmembrane region" description="Helical" evidence="9">
    <location>
        <begin position="230"/>
        <end position="253"/>
    </location>
</feature>